<sequence>MKYAFSFALLLACHAAAHGAPDIQAGRALFKARCASCHSMAPRSTFGPHLHGIVGRPAAGAGDYRYSAAMRASGIVWSPQSLAAFVRAPGDVVPGTTMRFRGIGDRGQVEDLLAYLQSAQ</sequence>
<keyword evidence="1" id="KW-0813">Transport</keyword>
<dbReference type="Pfam" id="PF00034">
    <property type="entry name" value="Cytochrom_C"/>
    <property type="match status" value="1"/>
</dbReference>
<keyword evidence="7" id="KW-0732">Signal</keyword>
<keyword evidence="3 6" id="KW-0479">Metal-binding</keyword>
<dbReference type="InterPro" id="IPR002327">
    <property type="entry name" value="Cyt_c_1A/1B"/>
</dbReference>
<dbReference type="Gene3D" id="1.10.760.10">
    <property type="entry name" value="Cytochrome c-like domain"/>
    <property type="match status" value="1"/>
</dbReference>
<keyword evidence="10" id="KW-1185">Reference proteome</keyword>
<evidence type="ECO:0000256" key="7">
    <source>
        <dbReference type="SAM" id="SignalP"/>
    </source>
</evidence>
<accession>A0ABN7Y3E3</accession>
<protein>
    <recommendedName>
        <fullName evidence="8">Cytochrome c domain-containing protein</fullName>
    </recommendedName>
</protein>
<feature type="domain" description="Cytochrome c" evidence="8">
    <location>
        <begin position="21"/>
        <end position="120"/>
    </location>
</feature>
<dbReference type="PANTHER" id="PTHR11961">
    <property type="entry name" value="CYTOCHROME C"/>
    <property type="match status" value="1"/>
</dbReference>
<dbReference type="RefSeq" id="WP_222206947.1">
    <property type="nucleotide sequence ID" value="NZ_CAJZAH010000001.1"/>
</dbReference>
<dbReference type="EMBL" id="CAJZAH010000001">
    <property type="protein sequence ID" value="CAG9167859.1"/>
    <property type="molecule type" value="Genomic_DNA"/>
</dbReference>
<keyword evidence="2 6" id="KW-0349">Heme</keyword>
<comment type="caution">
    <text evidence="9">The sequence shown here is derived from an EMBL/GenBank/DDBJ whole genome shotgun (WGS) entry which is preliminary data.</text>
</comment>
<dbReference type="InterPro" id="IPR009056">
    <property type="entry name" value="Cyt_c-like_dom"/>
</dbReference>
<dbReference type="InterPro" id="IPR036909">
    <property type="entry name" value="Cyt_c-like_dom_sf"/>
</dbReference>
<proteinExistence type="predicted"/>
<feature type="chain" id="PRO_5046929905" description="Cytochrome c domain-containing protein" evidence="7">
    <location>
        <begin position="20"/>
        <end position="120"/>
    </location>
</feature>
<dbReference type="PROSITE" id="PS51007">
    <property type="entry name" value="CYTC"/>
    <property type="match status" value="1"/>
</dbReference>
<keyword evidence="5 6" id="KW-0408">Iron</keyword>
<evidence type="ECO:0000256" key="6">
    <source>
        <dbReference type="PROSITE-ProRule" id="PRU00433"/>
    </source>
</evidence>
<name>A0ABN7Y3E3_9BURK</name>
<evidence type="ECO:0000256" key="1">
    <source>
        <dbReference type="ARBA" id="ARBA00022448"/>
    </source>
</evidence>
<dbReference type="PRINTS" id="PR00604">
    <property type="entry name" value="CYTCHRMECIAB"/>
</dbReference>
<evidence type="ECO:0000259" key="8">
    <source>
        <dbReference type="PROSITE" id="PS51007"/>
    </source>
</evidence>
<feature type="signal peptide" evidence="7">
    <location>
        <begin position="1"/>
        <end position="19"/>
    </location>
</feature>
<dbReference type="SUPFAM" id="SSF46626">
    <property type="entry name" value="Cytochrome c"/>
    <property type="match status" value="1"/>
</dbReference>
<keyword evidence="4" id="KW-0249">Electron transport</keyword>
<reference evidence="9 10" key="1">
    <citation type="submission" date="2021-08" db="EMBL/GenBank/DDBJ databases">
        <authorList>
            <person name="Peeters C."/>
        </authorList>
    </citation>
    <scope>NUCLEOTIDE SEQUENCE [LARGE SCALE GENOMIC DNA]</scope>
    <source>
        <strain evidence="9 10">LMG 21510</strain>
    </source>
</reference>
<evidence type="ECO:0000256" key="4">
    <source>
        <dbReference type="ARBA" id="ARBA00022982"/>
    </source>
</evidence>
<gene>
    <name evidence="9" type="ORF">LMG21510_00879</name>
</gene>
<organism evidence="9 10">
    <name type="scientific">Cupriavidus respiraculi</name>
    <dbReference type="NCBI Taxonomy" id="195930"/>
    <lineage>
        <taxon>Bacteria</taxon>
        <taxon>Pseudomonadati</taxon>
        <taxon>Pseudomonadota</taxon>
        <taxon>Betaproteobacteria</taxon>
        <taxon>Burkholderiales</taxon>
        <taxon>Burkholderiaceae</taxon>
        <taxon>Cupriavidus</taxon>
    </lineage>
</organism>
<evidence type="ECO:0000256" key="2">
    <source>
        <dbReference type="ARBA" id="ARBA00022617"/>
    </source>
</evidence>
<evidence type="ECO:0000313" key="9">
    <source>
        <dbReference type="EMBL" id="CAG9167859.1"/>
    </source>
</evidence>
<evidence type="ECO:0000256" key="3">
    <source>
        <dbReference type="ARBA" id="ARBA00022723"/>
    </source>
</evidence>
<evidence type="ECO:0000256" key="5">
    <source>
        <dbReference type="ARBA" id="ARBA00023004"/>
    </source>
</evidence>
<evidence type="ECO:0000313" key="10">
    <source>
        <dbReference type="Proteomes" id="UP000721236"/>
    </source>
</evidence>
<dbReference type="Proteomes" id="UP000721236">
    <property type="component" value="Unassembled WGS sequence"/>
</dbReference>